<dbReference type="EMBL" id="SDAM02000099">
    <property type="protein sequence ID" value="KAH6830572.1"/>
    <property type="molecule type" value="Genomic_DNA"/>
</dbReference>
<dbReference type="PANTHER" id="PTHR13068:SF173">
    <property type="entry name" value="EMB|CAB62602.1"/>
    <property type="match status" value="1"/>
</dbReference>
<comment type="similarity">
    <text evidence="1">Belongs to the mTERF family.</text>
</comment>
<gene>
    <name evidence="4" type="ORF">C2S53_015323</name>
</gene>
<dbReference type="FunFam" id="1.25.70.10:FF:000001">
    <property type="entry name" value="Mitochondrial transcription termination factor-like"/>
    <property type="match status" value="1"/>
</dbReference>
<dbReference type="GO" id="GO:0006353">
    <property type="term" value="P:DNA-templated transcription termination"/>
    <property type="evidence" value="ECO:0007669"/>
    <property type="project" value="UniProtKB-KW"/>
</dbReference>
<dbReference type="Pfam" id="PF02536">
    <property type="entry name" value="mTERF"/>
    <property type="match status" value="2"/>
</dbReference>
<dbReference type="Proteomes" id="UP001190926">
    <property type="component" value="Unassembled WGS sequence"/>
</dbReference>
<keyword evidence="2" id="KW-0804">Transcription</keyword>
<dbReference type="InterPro" id="IPR038538">
    <property type="entry name" value="MTERF_sf"/>
</dbReference>
<keyword evidence="5" id="KW-1185">Reference proteome</keyword>
<dbReference type="InterPro" id="IPR003690">
    <property type="entry name" value="MTERF"/>
</dbReference>
<evidence type="ECO:0000256" key="1">
    <source>
        <dbReference type="ARBA" id="ARBA00007692"/>
    </source>
</evidence>
<dbReference type="SMART" id="SM00733">
    <property type="entry name" value="Mterf"/>
    <property type="match status" value="7"/>
</dbReference>
<name>A0AAD4JBB0_PERFH</name>
<dbReference type="AlphaFoldDB" id="A0AAD4JBB0"/>
<evidence type="ECO:0000313" key="5">
    <source>
        <dbReference type="Proteomes" id="UP001190926"/>
    </source>
</evidence>
<accession>A0AAD4JBB0</accession>
<reference evidence="4 5" key="1">
    <citation type="journal article" date="2021" name="Nat. Commun.">
        <title>Incipient diploidization of the medicinal plant Perilla within 10,000 years.</title>
        <authorList>
            <person name="Zhang Y."/>
            <person name="Shen Q."/>
            <person name="Leng L."/>
            <person name="Zhang D."/>
            <person name="Chen S."/>
            <person name="Shi Y."/>
            <person name="Ning Z."/>
            <person name="Chen S."/>
        </authorList>
    </citation>
    <scope>NUCLEOTIDE SEQUENCE [LARGE SCALE GENOMIC DNA]</scope>
    <source>
        <strain evidence="5">cv. PC099</strain>
    </source>
</reference>
<keyword evidence="2" id="KW-0806">Transcription termination</keyword>
<keyword evidence="2" id="KW-0805">Transcription regulation</keyword>
<evidence type="ECO:0000313" key="4">
    <source>
        <dbReference type="EMBL" id="KAH6830572.1"/>
    </source>
</evidence>
<dbReference type="GO" id="GO:0003676">
    <property type="term" value="F:nucleic acid binding"/>
    <property type="evidence" value="ECO:0007669"/>
    <property type="project" value="InterPro"/>
</dbReference>
<organism evidence="4 5">
    <name type="scientific">Perilla frutescens var. hirtella</name>
    <name type="common">Perilla citriodora</name>
    <name type="synonym">Perilla setoyensis</name>
    <dbReference type="NCBI Taxonomy" id="608512"/>
    <lineage>
        <taxon>Eukaryota</taxon>
        <taxon>Viridiplantae</taxon>
        <taxon>Streptophyta</taxon>
        <taxon>Embryophyta</taxon>
        <taxon>Tracheophyta</taxon>
        <taxon>Spermatophyta</taxon>
        <taxon>Magnoliopsida</taxon>
        <taxon>eudicotyledons</taxon>
        <taxon>Gunneridae</taxon>
        <taxon>Pentapetalae</taxon>
        <taxon>asterids</taxon>
        <taxon>lamiids</taxon>
        <taxon>Lamiales</taxon>
        <taxon>Lamiaceae</taxon>
        <taxon>Nepetoideae</taxon>
        <taxon>Elsholtzieae</taxon>
        <taxon>Perilla</taxon>
    </lineage>
</organism>
<evidence type="ECO:0000256" key="3">
    <source>
        <dbReference type="ARBA" id="ARBA00022946"/>
    </source>
</evidence>
<dbReference type="Gene3D" id="1.25.70.10">
    <property type="entry name" value="Transcription termination factor 3, mitochondrial"/>
    <property type="match status" value="2"/>
</dbReference>
<keyword evidence="3" id="KW-0809">Transit peptide</keyword>
<dbReference type="PANTHER" id="PTHR13068">
    <property type="entry name" value="CGI-12 PROTEIN-RELATED"/>
    <property type="match status" value="1"/>
</dbReference>
<protein>
    <submittedName>
        <fullName evidence="4">Uncharacterized protein</fullName>
    </submittedName>
</protein>
<proteinExistence type="inferred from homology"/>
<comment type="caution">
    <text evidence="4">The sequence shown here is derived from an EMBL/GenBank/DDBJ whole genome shotgun (WGS) entry which is preliminary data.</text>
</comment>
<sequence>MMQKLIQSFPFKSILLPSLSQSYHSSLSSSLISWITAYSTFSLNEAFSPKPNVKNSDLADYLVRSFKFSKERSLSVVGKFSRRKSLEKPEEVIHFFRGLGFSDAHIRAIVHCVPRILFADIEKTLKPKVMFFHELGLSGPRLGSFISRTPYILYCSVNGSLKPSIHLIRKVLAGDGRNKCIEMVNDDVFRTITRCGRLILAKHTMKANVLYLESCGVVGSQLSSLLFRLPRIFLMQQDKLAEVVSRALDMNFTKGSRMLVHGIHSLSCMTMRTLNGKFEVFRAFGFTKEETDLMFRKSPYVFALSVAKLRCKLELLLNNLKINRLAVVQIPGILSLNIEERVIPRYKVLEILKLRGLIKKDSSLCTAMCLQESKFLQRYILPFKTDAEELLLAYRGQFLSTSQK</sequence>
<evidence type="ECO:0000256" key="2">
    <source>
        <dbReference type="ARBA" id="ARBA00022472"/>
    </source>
</evidence>